<dbReference type="FunFam" id="3.90.230.10:FF:000014">
    <property type="entry name" value="Aminopeptidase P family protein"/>
    <property type="match status" value="1"/>
</dbReference>
<dbReference type="KEGG" id="scr:SCHRY_v1c05240"/>
<dbReference type="Gene3D" id="3.40.350.10">
    <property type="entry name" value="Creatinase/prolidase N-terminal domain"/>
    <property type="match status" value="1"/>
</dbReference>
<dbReference type="PANTHER" id="PTHR46112">
    <property type="entry name" value="AMINOPEPTIDASE"/>
    <property type="match status" value="1"/>
</dbReference>
<dbReference type="InterPro" id="IPR001131">
    <property type="entry name" value="Peptidase_M24B_aminopep-P_CS"/>
</dbReference>
<reference evidence="6 7" key="1">
    <citation type="journal article" date="2013" name="Genome Biol. Evol.">
        <title>Complete genomes of two dipteran-associated spiroplasmas provided insights into the origin, dynamics, and impacts of viral invasion in spiroplasma.</title>
        <authorList>
            <person name="Ku C."/>
            <person name="Lo W.S."/>
            <person name="Chen L.L."/>
            <person name="Kuo C.H."/>
        </authorList>
    </citation>
    <scope>NUCLEOTIDE SEQUENCE [LARGE SCALE GENOMIC DNA]</scope>
    <source>
        <strain evidence="6 7">DF-1</strain>
    </source>
</reference>
<protein>
    <submittedName>
        <fullName evidence="6">Xaa-Pro dipeptidase</fullName>
    </submittedName>
</protein>
<dbReference type="InterPro" id="IPR000994">
    <property type="entry name" value="Pept_M24"/>
</dbReference>
<dbReference type="GO" id="GO:0008235">
    <property type="term" value="F:metalloexopeptidase activity"/>
    <property type="evidence" value="ECO:0007669"/>
    <property type="project" value="UniProtKB-ARBA"/>
</dbReference>
<sequence length="365" mass="40479">MKTYLNKEIDKTKILLAKLVENNLDGILFHSPENRFWLSEFMSSEGYLLFAKTQTTLFLDGRYITDGQAKAKNVTNVAEMITNNPGGFLQMLKEKLIANNIKNLGFESNFLTYQHYQGLQKQLAPITLVPIDFSELRAVKTNKEISALAQACAIGDLAIENVLAVIKPGMTEREVEQVIINTFIREGAEKPSFDTIVASGERGALPHGRATERVIQNNDLVTIDFGCIYNGFCSDTTRTIGVGQPSAKLQEIFQIVYEAQDAAIKAIKPGVLTSAIDQIARDYIKSKGYGEFFTHSTGHGVGIEIHEFPRVSPFCQVPLEPGMIITVEPGIYIPNLGGVRIEDDILVTETGYELLTKSDRKLILK</sequence>
<dbReference type="PROSITE" id="PS00491">
    <property type="entry name" value="PROLINE_PEPTIDASE"/>
    <property type="match status" value="1"/>
</dbReference>
<dbReference type="CDD" id="cd01092">
    <property type="entry name" value="APP-like"/>
    <property type="match status" value="1"/>
</dbReference>
<accession>R4U190</accession>
<dbReference type="eggNOG" id="COG0006">
    <property type="taxonomic scope" value="Bacteria"/>
</dbReference>
<dbReference type="SUPFAM" id="SSF55920">
    <property type="entry name" value="Creatinase/aminopeptidase"/>
    <property type="match status" value="1"/>
</dbReference>
<comment type="similarity">
    <text evidence="1">Belongs to the peptidase M24B family.</text>
</comment>
<organism evidence="6 7">
    <name type="scientific">Spiroplasma chrysopicola DF-1</name>
    <dbReference type="NCBI Taxonomy" id="1276227"/>
    <lineage>
        <taxon>Bacteria</taxon>
        <taxon>Bacillati</taxon>
        <taxon>Mycoplasmatota</taxon>
        <taxon>Mollicutes</taxon>
        <taxon>Entomoplasmatales</taxon>
        <taxon>Spiroplasmataceae</taxon>
        <taxon>Spiroplasma</taxon>
    </lineage>
</organism>
<dbReference type="OrthoDB" id="9806388at2"/>
<dbReference type="InterPro" id="IPR029149">
    <property type="entry name" value="Creatin/AminoP/Spt16_N"/>
</dbReference>
<gene>
    <name evidence="6" type="primary">pepQ</name>
    <name evidence="6" type="ORF">SCHRY_v1c05240</name>
</gene>
<dbReference type="Pfam" id="PF00557">
    <property type="entry name" value="Peptidase_M24"/>
    <property type="match status" value="1"/>
</dbReference>
<evidence type="ECO:0000313" key="6">
    <source>
        <dbReference type="EMBL" id="AGM25102.1"/>
    </source>
</evidence>
<evidence type="ECO:0000259" key="4">
    <source>
        <dbReference type="Pfam" id="PF00557"/>
    </source>
</evidence>
<dbReference type="InterPro" id="IPR001714">
    <property type="entry name" value="Pept_M24_MAP"/>
</dbReference>
<feature type="domain" description="Creatinase N-terminal" evidence="5">
    <location>
        <begin position="15"/>
        <end position="138"/>
    </location>
</feature>
<dbReference type="InterPro" id="IPR050659">
    <property type="entry name" value="Peptidase_M24B"/>
</dbReference>
<dbReference type="RefSeq" id="WP_016338927.1">
    <property type="nucleotide sequence ID" value="NC_021280.1"/>
</dbReference>
<dbReference type="Gene3D" id="3.90.230.10">
    <property type="entry name" value="Creatinase/methionine aminopeptidase superfamily"/>
    <property type="match status" value="1"/>
</dbReference>
<dbReference type="SUPFAM" id="SSF53092">
    <property type="entry name" value="Creatinase/prolidase N-terminal domain"/>
    <property type="match status" value="1"/>
</dbReference>
<dbReference type="EMBL" id="CP005077">
    <property type="protein sequence ID" value="AGM25102.1"/>
    <property type="molecule type" value="Genomic_DNA"/>
</dbReference>
<keyword evidence="2" id="KW-0479">Metal-binding</keyword>
<dbReference type="PRINTS" id="PR00599">
    <property type="entry name" value="MAPEPTIDASE"/>
</dbReference>
<dbReference type="Pfam" id="PF01321">
    <property type="entry name" value="Creatinase_N"/>
    <property type="match status" value="1"/>
</dbReference>
<evidence type="ECO:0000256" key="3">
    <source>
        <dbReference type="ARBA" id="ARBA00022801"/>
    </source>
</evidence>
<feature type="domain" description="Peptidase M24" evidence="4">
    <location>
        <begin position="148"/>
        <end position="349"/>
    </location>
</feature>
<dbReference type="InterPro" id="IPR000587">
    <property type="entry name" value="Creatinase_N"/>
</dbReference>
<dbReference type="PATRIC" id="fig|1276227.3.peg.525"/>
<name>R4U190_9MOLU</name>
<dbReference type="GO" id="GO:0046872">
    <property type="term" value="F:metal ion binding"/>
    <property type="evidence" value="ECO:0007669"/>
    <property type="project" value="UniProtKB-KW"/>
</dbReference>
<dbReference type="STRING" id="1276227.SCHRY_v1c05240"/>
<evidence type="ECO:0000313" key="7">
    <source>
        <dbReference type="Proteomes" id="UP000013964"/>
    </source>
</evidence>
<evidence type="ECO:0000259" key="5">
    <source>
        <dbReference type="Pfam" id="PF01321"/>
    </source>
</evidence>
<dbReference type="PANTHER" id="PTHR46112:SF3">
    <property type="entry name" value="AMINOPEPTIDASE YPDF"/>
    <property type="match status" value="1"/>
</dbReference>
<dbReference type="AlphaFoldDB" id="R4U190"/>
<dbReference type="HOGENOM" id="CLU_017266_4_2_14"/>
<keyword evidence="3" id="KW-0378">Hydrolase</keyword>
<dbReference type="Proteomes" id="UP000013964">
    <property type="component" value="Chromosome"/>
</dbReference>
<evidence type="ECO:0000256" key="1">
    <source>
        <dbReference type="ARBA" id="ARBA00008766"/>
    </source>
</evidence>
<proteinExistence type="inferred from homology"/>
<keyword evidence="7" id="KW-1185">Reference proteome</keyword>
<dbReference type="InterPro" id="IPR036005">
    <property type="entry name" value="Creatinase/aminopeptidase-like"/>
</dbReference>
<dbReference type="GO" id="GO:0004177">
    <property type="term" value="F:aminopeptidase activity"/>
    <property type="evidence" value="ECO:0007669"/>
    <property type="project" value="UniProtKB-ARBA"/>
</dbReference>
<evidence type="ECO:0000256" key="2">
    <source>
        <dbReference type="ARBA" id="ARBA00022723"/>
    </source>
</evidence>
<dbReference type="MEROPS" id="M24.008"/>